<evidence type="ECO:0000256" key="2">
    <source>
        <dbReference type="ARBA" id="ARBA00022553"/>
    </source>
</evidence>
<feature type="domain" description="Protein kinase" evidence="11">
    <location>
        <begin position="97"/>
        <end position="358"/>
    </location>
</feature>
<feature type="region of interest" description="Disordered" evidence="10">
    <location>
        <begin position="1"/>
        <end position="21"/>
    </location>
</feature>
<organism evidence="12 13">
    <name type="scientific">Bambusicola thoracicus</name>
    <name type="common">Chinese bamboo-partridge</name>
    <name type="synonym">Perdix thoracica</name>
    <dbReference type="NCBI Taxonomy" id="9083"/>
    <lineage>
        <taxon>Eukaryota</taxon>
        <taxon>Metazoa</taxon>
        <taxon>Chordata</taxon>
        <taxon>Craniata</taxon>
        <taxon>Vertebrata</taxon>
        <taxon>Euteleostomi</taxon>
        <taxon>Archelosauria</taxon>
        <taxon>Archosauria</taxon>
        <taxon>Dinosauria</taxon>
        <taxon>Saurischia</taxon>
        <taxon>Theropoda</taxon>
        <taxon>Coelurosauria</taxon>
        <taxon>Aves</taxon>
        <taxon>Neognathae</taxon>
        <taxon>Galloanserae</taxon>
        <taxon>Galliformes</taxon>
        <taxon>Phasianidae</taxon>
        <taxon>Perdicinae</taxon>
        <taxon>Bambusicola</taxon>
    </lineage>
</organism>
<keyword evidence="3 8" id="KW-0547">Nucleotide-binding</keyword>
<dbReference type="PROSITE" id="PS00107">
    <property type="entry name" value="PROTEIN_KINASE_ATP"/>
    <property type="match status" value="1"/>
</dbReference>
<comment type="catalytic activity">
    <reaction evidence="6">
        <text>L-threonyl-[protein] + ATP = O-phospho-L-threonyl-[protein] + ADP + H(+)</text>
        <dbReference type="Rhea" id="RHEA:46608"/>
        <dbReference type="Rhea" id="RHEA-COMP:11060"/>
        <dbReference type="Rhea" id="RHEA-COMP:11605"/>
        <dbReference type="ChEBI" id="CHEBI:15378"/>
        <dbReference type="ChEBI" id="CHEBI:30013"/>
        <dbReference type="ChEBI" id="CHEBI:30616"/>
        <dbReference type="ChEBI" id="CHEBI:61977"/>
        <dbReference type="ChEBI" id="CHEBI:456216"/>
        <dbReference type="EC" id="2.7.11.1"/>
    </reaction>
</comment>
<dbReference type="InterPro" id="IPR050839">
    <property type="entry name" value="Rho-assoc_Ser/Thr_Kinase"/>
</dbReference>
<evidence type="ECO:0000256" key="3">
    <source>
        <dbReference type="ARBA" id="ARBA00022741"/>
    </source>
</evidence>
<dbReference type="InterPro" id="IPR000719">
    <property type="entry name" value="Prot_kinase_dom"/>
</dbReference>
<keyword evidence="13" id="KW-1185">Reference proteome</keyword>
<keyword evidence="4" id="KW-0418">Kinase</keyword>
<dbReference type="GO" id="GO:0004674">
    <property type="term" value="F:protein serine/threonine kinase activity"/>
    <property type="evidence" value="ECO:0007669"/>
    <property type="project" value="UniProtKB-KW"/>
</dbReference>
<evidence type="ECO:0000313" key="12">
    <source>
        <dbReference type="EMBL" id="POI26580.1"/>
    </source>
</evidence>
<evidence type="ECO:0000256" key="8">
    <source>
        <dbReference type="PROSITE-ProRule" id="PRU10141"/>
    </source>
</evidence>
<keyword evidence="2" id="KW-0597">Phosphoprotein</keyword>
<keyword evidence="4" id="KW-0808">Transferase</keyword>
<dbReference type="FunFam" id="3.30.200.20:FF:000224">
    <property type="entry name" value="Citron rho-interacting serine/threonine kinase"/>
    <property type="match status" value="1"/>
</dbReference>
<dbReference type="AlphaFoldDB" id="A0A2P4SR47"/>
<evidence type="ECO:0000256" key="10">
    <source>
        <dbReference type="SAM" id="MobiDB-lite"/>
    </source>
</evidence>
<dbReference type="PANTHER" id="PTHR22988">
    <property type="entry name" value="MYOTONIC DYSTROPHY S/T KINASE-RELATED"/>
    <property type="match status" value="1"/>
</dbReference>
<dbReference type="FunFam" id="1.10.510.10:FF:000751">
    <property type="entry name" value="Non-specific serine/threonine protein kinase"/>
    <property type="match status" value="1"/>
</dbReference>
<evidence type="ECO:0000256" key="6">
    <source>
        <dbReference type="ARBA" id="ARBA00047899"/>
    </source>
</evidence>
<dbReference type="Pfam" id="PF00069">
    <property type="entry name" value="Pkinase"/>
    <property type="match status" value="1"/>
</dbReference>
<evidence type="ECO:0000256" key="9">
    <source>
        <dbReference type="RuleBase" id="RU000304"/>
    </source>
</evidence>
<dbReference type="Gene3D" id="1.10.510.10">
    <property type="entry name" value="Transferase(Phosphotransferase) domain 1"/>
    <property type="match status" value="1"/>
</dbReference>
<dbReference type="PANTHER" id="PTHR22988:SF71">
    <property type="entry name" value="CITRON RHO-INTERACTING KINASE"/>
    <property type="match status" value="1"/>
</dbReference>
<dbReference type="SMART" id="SM00220">
    <property type="entry name" value="S_TKc"/>
    <property type="match status" value="1"/>
</dbReference>
<dbReference type="InterPro" id="IPR008271">
    <property type="entry name" value="Ser/Thr_kinase_AS"/>
</dbReference>
<dbReference type="OrthoDB" id="5919042at2759"/>
<dbReference type="GO" id="GO:0005524">
    <property type="term" value="F:ATP binding"/>
    <property type="evidence" value="ECO:0007669"/>
    <property type="project" value="UniProtKB-UniRule"/>
</dbReference>
<evidence type="ECO:0000256" key="1">
    <source>
        <dbReference type="ARBA" id="ARBA00022527"/>
    </source>
</evidence>
<keyword evidence="5 8" id="KW-0067">ATP-binding</keyword>
<dbReference type="SUPFAM" id="SSF56112">
    <property type="entry name" value="Protein kinase-like (PK-like)"/>
    <property type="match status" value="1"/>
</dbReference>
<protein>
    <recommendedName>
        <fullName evidence="11">Protein kinase domain-containing protein</fullName>
    </recommendedName>
</protein>
<evidence type="ECO:0000259" key="11">
    <source>
        <dbReference type="PROSITE" id="PS50011"/>
    </source>
</evidence>
<dbReference type="PROSITE" id="PS00108">
    <property type="entry name" value="PROTEIN_KINASE_ST"/>
    <property type="match status" value="1"/>
</dbReference>
<evidence type="ECO:0000256" key="4">
    <source>
        <dbReference type="ARBA" id="ARBA00022777"/>
    </source>
</evidence>
<reference evidence="12 13" key="1">
    <citation type="submission" date="2018-01" db="EMBL/GenBank/DDBJ databases">
        <title>Comparison of the Chinese Bamboo Partridge and Red Junglefowl genome sequences highlights the importance of demography in genome evolution.</title>
        <authorList>
            <person name="Tiley G.P."/>
            <person name="Kimball R.T."/>
            <person name="Braun E.L."/>
            <person name="Burleigh J.G."/>
        </authorList>
    </citation>
    <scope>NUCLEOTIDE SEQUENCE [LARGE SCALE GENOMIC DNA]</scope>
    <source>
        <strain evidence="12">RTK389</strain>
        <tissue evidence="12">Blood</tissue>
    </source>
</reference>
<comment type="similarity">
    <text evidence="9">Belongs to the protein kinase superfamily.</text>
</comment>
<gene>
    <name evidence="12" type="ORF">CIB84_009669</name>
</gene>
<dbReference type="Gene3D" id="3.30.200.20">
    <property type="entry name" value="Phosphorylase Kinase, domain 1"/>
    <property type="match status" value="1"/>
</dbReference>
<proteinExistence type="inferred from homology"/>
<dbReference type="EMBL" id="PPHD01027952">
    <property type="protein sequence ID" value="POI26580.1"/>
    <property type="molecule type" value="Genomic_DNA"/>
</dbReference>
<accession>A0A2P4SR47</accession>
<dbReference type="InterPro" id="IPR017441">
    <property type="entry name" value="Protein_kinase_ATP_BS"/>
</dbReference>
<dbReference type="InterPro" id="IPR011009">
    <property type="entry name" value="Kinase-like_dom_sf"/>
</dbReference>
<name>A0A2P4SR47_BAMTH</name>
<sequence>MLKFKHSARTTADTGPGEPIASRASRLNLLFQGKPLFVTQQQMSPLSREGILDSLFALFEECRNPALMKIKHVGNFVKKYAETIAELRELQPSVKDFDVKSVVGCGHFADVKVVREKVTGDVYAMKVMSKESLLAQEQVSFFEEERSILSQSTSPWIPQLQYAFQDKKNLYLVMLVMEYQPGGDLLSLLNRYEDQLDESMVQFYLAELVLAIHSVHQMGYVHRDIKPENVLIDRTGHIKLVDFGSAAKMTVNKTVNAKLPVGTPDYMAPEMLTGLNGDGKASYGPECDWWSLGVIAYEMIYGRSPFTEGTSAKTFNNIMNFQVESIAFMLLGKKAITKNLTFLQLKKEDNVSFFVMFI</sequence>
<keyword evidence="1 9" id="KW-0723">Serine/threonine-protein kinase</keyword>
<dbReference type="Proteomes" id="UP000237246">
    <property type="component" value="Unassembled WGS sequence"/>
</dbReference>
<evidence type="ECO:0000256" key="5">
    <source>
        <dbReference type="ARBA" id="ARBA00022840"/>
    </source>
</evidence>
<feature type="binding site" evidence="8">
    <location>
        <position position="126"/>
    </location>
    <ligand>
        <name>ATP</name>
        <dbReference type="ChEBI" id="CHEBI:30616"/>
    </ligand>
</feature>
<evidence type="ECO:0000256" key="7">
    <source>
        <dbReference type="ARBA" id="ARBA00048679"/>
    </source>
</evidence>
<comment type="caution">
    <text evidence="12">The sequence shown here is derived from an EMBL/GenBank/DDBJ whole genome shotgun (WGS) entry which is preliminary data.</text>
</comment>
<evidence type="ECO:0000313" key="13">
    <source>
        <dbReference type="Proteomes" id="UP000237246"/>
    </source>
</evidence>
<comment type="catalytic activity">
    <reaction evidence="7">
        <text>L-seryl-[protein] + ATP = O-phospho-L-seryl-[protein] + ADP + H(+)</text>
        <dbReference type="Rhea" id="RHEA:17989"/>
        <dbReference type="Rhea" id="RHEA-COMP:9863"/>
        <dbReference type="Rhea" id="RHEA-COMP:11604"/>
        <dbReference type="ChEBI" id="CHEBI:15378"/>
        <dbReference type="ChEBI" id="CHEBI:29999"/>
        <dbReference type="ChEBI" id="CHEBI:30616"/>
        <dbReference type="ChEBI" id="CHEBI:83421"/>
        <dbReference type="ChEBI" id="CHEBI:456216"/>
        <dbReference type="EC" id="2.7.11.1"/>
    </reaction>
</comment>
<dbReference type="PROSITE" id="PS50011">
    <property type="entry name" value="PROTEIN_KINASE_DOM"/>
    <property type="match status" value="1"/>
</dbReference>